<dbReference type="AlphaFoldDB" id="A0A7K0G5K2"/>
<evidence type="ECO:0000313" key="3">
    <source>
        <dbReference type="Proteomes" id="UP000487757"/>
    </source>
</evidence>
<dbReference type="Pfam" id="PF24693">
    <property type="entry name" value="DUF7660"/>
    <property type="match status" value="1"/>
</dbReference>
<dbReference type="InterPro" id="IPR056077">
    <property type="entry name" value="DUF7660"/>
</dbReference>
<protein>
    <recommendedName>
        <fullName evidence="1">DUF7660 domain-containing protein</fullName>
    </recommendedName>
</protein>
<dbReference type="Proteomes" id="UP000487757">
    <property type="component" value="Unassembled WGS sequence"/>
</dbReference>
<evidence type="ECO:0000259" key="1">
    <source>
        <dbReference type="Pfam" id="PF24693"/>
    </source>
</evidence>
<dbReference type="EMBL" id="WKKH01000093">
    <property type="protein sequence ID" value="MRX78931.1"/>
    <property type="molecule type" value="Genomic_DNA"/>
</dbReference>
<dbReference type="RefSeq" id="WP_154283325.1">
    <property type="nucleotide sequence ID" value="NZ_JBHUJQ010000001.1"/>
</dbReference>
<organism evidence="2 3">
    <name type="scientific">Pedobacter petrophilus</name>
    <dbReference type="NCBI Taxonomy" id="1908241"/>
    <lineage>
        <taxon>Bacteria</taxon>
        <taxon>Pseudomonadati</taxon>
        <taxon>Bacteroidota</taxon>
        <taxon>Sphingobacteriia</taxon>
        <taxon>Sphingobacteriales</taxon>
        <taxon>Sphingobacteriaceae</taxon>
        <taxon>Pedobacter</taxon>
    </lineage>
</organism>
<evidence type="ECO:0000313" key="2">
    <source>
        <dbReference type="EMBL" id="MRX78931.1"/>
    </source>
</evidence>
<accession>A0A7K0G5K2</accession>
<keyword evidence="3" id="KW-1185">Reference proteome</keyword>
<sequence length="85" mass="10066">MIDFEKKIHEINNKKDFINFVELLIVNLNSNPQDWTNITLVDFLESIASWTEDMEGYYQNNNLPIPQDVNWKVFANILIAAKMYE</sequence>
<reference evidence="2 3" key="1">
    <citation type="submission" date="2019-11" db="EMBL/GenBank/DDBJ databases">
        <title>Pedobacter petrophilus genome.</title>
        <authorList>
            <person name="Feldbauer M.J."/>
            <person name="Newman J.D."/>
        </authorList>
    </citation>
    <scope>NUCLEOTIDE SEQUENCE [LARGE SCALE GENOMIC DNA]</scope>
    <source>
        <strain evidence="2 3">LMG 29686</strain>
    </source>
</reference>
<name>A0A7K0G5K2_9SPHI</name>
<proteinExistence type="predicted"/>
<comment type="caution">
    <text evidence="2">The sequence shown here is derived from an EMBL/GenBank/DDBJ whole genome shotgun (WGS) entry which is preliminary data.</text>
</comment>
<dbReference type="OrthoDB" id="1373771at2"/>
<gene>
    <name evidence="2" type="ORF">GJU39_22970</name>
</gene>
<feature type="domain" description="DUF7660" evidence="1">
    <location>
        <begin position="13"/>
        <end position="85"/>
    </location>
</feature>